<keyword evidence="2" id="KW-1185">Reference proteome</keyword>
<dbReference type="Gramene" id="GBG70559">
    <property type="protein sequence ID" value="GBG70559"/>
    <property type="gene ID" value="CBR_g6685"/>
</dbReference>
<dbReference type="InterPro" id="IPR027417">
    <property type="entry name" value="P-loop_NTPase"/>
</dbReference>
<proteinExistence type="predicted"/>
<dbReference type="OrthoDB" id="420422at2759"/>
<dbReference type="SUPFAM" id="SSF52540">
    <property type="entry name" value="P-loop containing nucleoside triphosphate hydrolases"/>
    <property type="match status" value="1"/>
</dbReference>
<evidence type="ECO:0000313" key="1">
    <source>
        <dbReference type="EMBL" id="GBG70559.1"/>
    </source>
</evidence>
<dbReference type="PANTHER" id="PTHR46644:SF2">
    <property type="entry name" value="DNA REPAIR PROTEIN XRCC2"/>
    <property type="match status" value="1"/>
</dbReference>
<dbReference type="GO" id="GO:0005657">
    <property type="term" value="C:replication fork"/>
    <property type="evidence" value="ECO:0007669"/>
    <property type="project" value="InterPro"/>
</dbReference>
<dbReference type="GO" id="GO:0033063">
    <property type="term" value="C:Rad51B-Rad51C-Rad51D-XRCC2 complex"/>
    <property type="evidence" value="ECO:0007669"/>
    <property type="project" value="InterPro"/>
</dbReference>
<name>A0A388KKJ4_CHABU</name>
<dbReference type="Proteomes" id="UP000265515">
    <property type="component" value="Unassembled WGS sequence"/>
</dbReference>
<dbReference type="STRING" id="69332.A0A388KKJ4"/>
<comment type="caution">
    <text evidence="1">The sequence shown here is derived from an EMBL/GenBank/DDBJ whole genome shotgun (WGS) entry which is preliminary data.</text>
</comment>
<gene>
    <name evidence="1" type="ORF">CBR_g6685</name>
</gene>
<dbReference type="InterPro" id="IPR030547">
    <property type="entry name" value="XRCC2"/>
</dbReference>
<evidence type="ECO:0000313" key="2">
    <source>
        <dbReference type="Proteomes" id="UP000265515"/>
    </source>
</evidence>
<reference evidence="1 2" key="1">
    <citation type="journal article" date="2018" name="Cell">
        <title>The Chara Genome: Secondary Complexity and Implications for Plant Terrestrialization.</title>
        <authorList>
            <person name="Nishiyama T."/>
            <person name="Sakayama H."/>
            <person name="Vries J.D."/>
            <person name="Buschmann H."/>
            <person name="Saint-Marcoux D."/>
            <person name="Ullrich K.K."/>
            <person name="Haas F.B."/>
            <person name="Vanderstraeten L."/>
            <person name="Becker D."/>
            <person name="Lang D."/>
            <person name="Vosolsobe S."/>
            <person name="Rombauts S."/>
            <person name="Wilhelmsson P.K.I."/>
            <person name="Janitza P."/>
            <person name="Kern R."/>
            <person name="Heyl A."/>
            <person name="Rumpler F."/>
            <person name="Villalobos L.I.A.C."/>
            <person name="Clay J.M."/>
            <person name="Skokan R."/>
            <person name="Toyoda A."/>
            <person name="Suzuki Y."/>
            <person name="Kagoshima H."/>
            <person name="Schijlen E."/>
            <person name="Tajeshwar N."/>
            <person name="Catarino B."/>
            <person name="Hetherington A.J."/>
            <person name="Saltykova A."/>
            <person name="Bonnot C."/>
            <person name="Breuninger H."/>
            <person name="Symeonidi A."/>
            <person name="Radhakrishnan G.V."/>
            <person name="Van Nieuwerburgh F."/>
            <person name="Deforce D."/>
            <person name="Chang C."/>
            <person name="Karol K.G."/>
            <person name="Hedrich R."/>
            <person name="Ulvskov P."/>
            <person name="Glockner G."/>
            <person name="Delwiche C.F."/>
            <person name="Petrasek J."/>
            <person name="Van de Peer Y."/>
            <person name="Friml J."/>
            <person name="Beilby M."/>
            <person name="Dolan L."/>
            <person name="Kohara Y."/>
            <person name="Sugano S."/>
            <person name="Fujiyama A."/>
            <person name="Delaux P.-M."/>
            <person name="Quint M."/>
            <person name="TheiBen G."/>
            <person name="Hagemann M."/>
            <person name="Harholt J."/>
            <person name="Dunand C."/>
            <person name="Zachgo S."/>
            <person name="Langdale J."/>
            <person name="Maumus F."/>
            <person name="Straeten D.V.D."/>
            <person name="Gould S.B."/>
            <person name="Rensing S.A."/>
        </authorList>
    </citation>
    <scope>NUCLEOTIDE SEQUENCE [LARGE SCALE GENOMIC DNA]</scope>
    <source>
        <strain evidence="1 2">S276</strain>
    </source>
</reference>
<accession>A0A388KKJ4</accession>
<dbReference type="EMBL" id="BFEA01000132">
    <property type="protein sequence ID" value="GBG70559.1"/>
    <property type="molecule type" value="Genomic_DNA"/>
</dbReference>
<dbReference type="AlphaFoldDB" id="A0A388KKJ4"/>
<organism evidence="1 2">
    <name type="scientific">Chara braunii</name>
    <name type="common">Braun's stonewort</name>
    <dbReference type="NCBI Taxonomy" id="69332"/>
    <lineage>
        <taxon>Eukaryota</taxon>
        <taxon>Viridiplantae</taxon>
        <taxon>Streptophyta</taxon>
        <taxon>Charophyceae</taxon>
        <taxon>Charales</taxon>
        <taxon>Characeae</taxon>
        <taxon>Chara</taxon>
    </lineage>
</organism>
<dbReference type="PANTHER" id="PTHR46644">
    <property type="entry name" value="DNA REPAIR PROTEIN XRCC2"/>
    <property type="match status" value="1"/>
</dbReference>
<dbReference type="Gene3D" id="3.40.50.300">
    <property type="entry name" value="P-loop containing nucleotide triphosphate hydrolases"/>
    <property type="match status" value="1"/>
</dbReference>
<sequence>MDRYDGKYVADISSRLGDSGSLASWQREEEERMRAVLQPDETAWQFLARSHLKPLRTSIPFLDNQAIGPGHVVEICGPSGSGKTQLLIQIVATCLLPKRWGEVSYGGAEGVAYVLDLDCHFNISRVVDVLKTRISEARAAALNVHGLPNEPQGEELVAWSLSRLHIFKCHNSFQFLAALKVLFMQRTVV</sequence>
<dbReference type="GO" id="GO:0000724">
    <property type="term" value="P:double-strand break repair via homologous recombination"/>
    <property type="evidence" value="ECO:0007669"/>
    <property type="project" value="InterPro"/>
</dbReference>
<protein>
    <submittedName>
        <fullName evidence="1">Uncharacterized protein</fullName>
    </submittedName>
</protein>